<feature type="signal peptide" evidence="1">
    <location>
        <begin position="1"/>
        <end position="23"/>
    </location>
</feature>
<dbReference type="Proteomes" id="UP000829354">
    <property type="component" value="Chromosome V"/>
</dbReference>
<evidence type="ECO:0000313" key="3">
    <source>
        <dbReference type="EMBL" id="UMM32667.1"/>
    </source>
</evidence>
<dbReference type="Pfam" id="PF01579">
    <property type="entry name" value="DUF19"/>
    <property type="match status" value="1"/>
</dbReference>
<keyword evidence="1" id="KW-0732">Signal</keyword>
<dbReference type="InterPro" id="IPR002542">
    <property type="entry name" value="T20D4.11-like_dom"/>
</dbReference>
<sequence>MFNFQMLLLLSLLLFYNYQPLEAKQEYRRLLTARFPTRSLDCPALESIISIATCSEYVFELSKYTDQSFLTTVSLEYARNVTRMCNEMNSCFQESKCTDVKTAGNIYKDRCDRLEAHYYDYEYCLANFFEEIAKNTSCTKDYDYFSKDPEAKKTAWTSGKACAQTFLNSNCSEKPRAYFKNHYDKLVELLTVDSDTEFYCGSFHDELIAMLCERKTYEFKLAHEEWVIAQREGYAYTRNDSEITPMYRDVFNCMNEFCYFSDQQIRKLTREYEEMMKTINWRDESSAAVPRNQTQFEKCLVMIVQNGNILKYSCVEEIPKSEEWTRGAGIINAPKTNLANFLNDKECMKSVMKKECGWLTYETFDADFEKLQKEMNSAGENLSQKELSVWDIDAMFGSAP</sequence>
<evidence type="ECO:0000313" key="4">
    <source>
        <dbReference type="Proteomes" id="UP000829354"/>
    </source>
</evidence>
<accession>A0AAE9JIR1</accession>
<gene>
    <name evidence="3" type="ORF">L5515_006382</name>
</gene>
<feature type="chain" id="PRO_5041957008" description="T20D4.11-like domain-containing protein" evidence="1">
    <location>
        <begin position="24"/>
        <end position="400"/>
    </location>
</feature>
<dbReference type="PANTHER" id="PTHR31897:SF2">
    <property type="entry name" value="DUF19 DOMAIN-CONTAINING PROTEIN"/>
    <property type="match status" value="1"/>
</dbReference>
<dbReference type="AlphaFoldDB" id="A0AAE9JIR1"/>
<proteinExistence type="predicted"/>
<evidence type="ECO:0000256" key="1">
    <source>
        <dbReference type="SAM" id="SignalP"/>
    </source>
</evidence>
<evidence type="ECO:0000259" key="2">
    <source>
        <dbReference type="Pfam" id="PF01579"/>
    </source>
</evidence>
<reference evidence="3 4" key="1">
    <citation type="submission" date="2022-04" db="EMBL/GenBank/DDBJ databases">
        <title>Chromosome-level reference genomes for two strains of Caenorhabditis briggsae: an improved platform for comparative genomics.</title>
        <authorList>
            <person name="Stevens L."/>
            <person name="Andersen E."/>
        </authorList>
    </citation>
    <scope>NUCLEOTIDE SEQUENCE [LARGE SCALE GENOMIC DNA]</scope>
    <source>
        <strain evidence="3">VX34</strain>
        <tissue evidence="3">Whole-organism</tissue>
    </source>
</reference>
<dbReference type="PANTHER" id="PTHR31897">
    <property type="entry name" value="PROTEIN CBG17011-RELATED"/>
    <property type="match status" value="1"/>
</dbReference>
<dbReference type="EMBL" id="CP092624">
    <property type="protein sequence ID" value="UMM32667.1"/>
    <property type="molecule type" value="Genomic_DNA"/>
</dbReference>
<feature type="domain" description="T20D4.11-like" evidence="2">
    <location>
        <begin position="48"/>
        <end position="191"/>
    </location>
</feature>
<keyword evidence="4" id="KW-1185">Reference proteome</keyword>
<name>A0AAE9JIR1_CAEBR</name>
<organism evidence="3 4">
    <name type="scientific">Caenorhabditis briggsae</name>
    <dbReference type="NCBI Taxonomy" id="6238"/>
    <lineage>
        <taxon>Eukaryota</taxon>
        <taxon>Metazoa</taxon>
        <taxon>Ecdysozoa</taxon>
        <taxon>Nematoda</taxon>
        <taxon>Chromadorea</taxon>
        <taxon>Rhabditida</taxon>
        <taxon>Rhabditina</taxon>
        <taxon>Rhabditomorpha</taxon>
        <taxon>Rhabditoidea</taxon>
        <taxon>Rhabditidae</taxon>
        <taxon>Peloderinae</taxon>
        <taxon>Caenorhabditis</taxon>
    </lineage>
</organism>
<protein>
    <recommendedName>
        <fullName evidence="2">T20D4.11-like domain-containing protein</fullName>
    </recommendedName>
</protein>